<proteinExistence type="predicted"/>
<name>A0A0H5R8B7_9EUKA</name>
<evidence type="ECO:0000313" key="1">
    <source>
        <dbReference type="EMBL" id="CRZ09947.1"/>
    </source>
</evidence>
<reference evidence="1" key="1">
    <citation type="submission" date="2015-04" db="EMBL/GenBank/DDBJ databases">
        <title>The genome sequence of the plant pathogenic Rhizarian Plasmodiophora brassicae reveals insights in its biotrophic life cycle and the origin of chitin synthesis.</title>
        <authorList>
            <person name="Schwelm A."/>
            <person name="Fogelqvist J."/>
            <person name="Knaust A."/>
            <person name="Julke S."/>
            <person name="Lilja T."/>
            <person name="Dhandapani V."/>
            <person name="Bonilla-Rosso G."/>
            <person name="Karlsson M."/>
            <person name="Shevchenko A."/>
            <person name="Choi S.R."/>
            <person name="Kim H.G."/>
            <person name="Park J.Y."/>
            <person name="Lim Y.P."/>
            <person name="Ludwig-Muller J."/>
            <person name="Dixelius C."/>
        </authorList>
    </citation>
    <scope>NUCLEOTIDE SEQUENCE</scope>
    <source>
        <tissue evidence="1">Potato root galls</tissue>
    </source>
</reference>
<dbReference type="EMBL" id="HACM01009505">
    <property type="protein sequence ID" value="CRZ09947.1"/>
    <property type="molecule type" value="Transcribed_RNA"/>
</dbReference>
<organism evidence="1">
    <name type="scientific">Spongospora subterranea</name>
    <dbReference type="NCBI Taxonomy" id="70186"/>
    <lineage>
        <taxon>Eukaryota</taxon>
        <taxon>Sar</taxon>
        <taxon>Rhizaria</taxon>
        <taxon>Endomyxa</taxon>
        <taxon>Phytomyxea</taxon>
        <taxon>Plasmodiophorida</taxon>
        <taxon>Plasmodiophoridae</taxon>
        <taxon>Spongospora</taxon>
    </lineage>
</organism>
<protein>
    <submittedName>
        <fullName evidence="1">Uncharacterized protein</fullName>
    </submittedName>
</protein>
<accession>A0A0H5R8B7</accession>
<sequence length="444" mass="49589">MDIPSDRLIRMACEFLGRHNRVVMEVSINKAGTRPPDSQVPGPVRAVLTGPTQPNNPTAFPEQNTGDTRDGYCPKCKFRRINSVCSNSRCKGCCFQEGHWSCSVHKKDGPVRLEPGPSASTAPSAIAAAGIAQRSVHPTGPQGQTVPCAFCNRLIPIQGTQLAFHIQSCRATFFDQYPQARKLSVAGLHHFAWSSARPNHPIPPINMAPTAPVAHQALAPVHPKSEIIRPPTAGFPPAEIARALAWEQSVKDLPEHIEAILPAPQMRRSRRGGLLTKRKSDEEFQELCKKARRDSQAYIEEALERYKTVIEDFRIMFGAKQDEPDPPERSLIVRQIHNLCKQSVVQQTNRLKESIARDRSEFEASILREKESGERSFGLVQQLRIVQNSSQLKTVAGRFTMHHWLGWRARMPTHVQRRSRLPLIYCAGVAPVFASLDPVRSTQK</sequence>
<dbReference type="AlphaFoldDB" id="A0A0H5R8B7"/>